<protein>
    <submittedName>
        <fullName evidence="2">Uncharacterized protein</fullName>
    </submittedName>
</protein>
<proteinExistence type="predicted"/>
<dbReference type="AlphaFoldDB" id="A0AAW8Q7X9"/>
<name>A0AAW8Q7X9_VIBPH</name>
<feature type="transmembrane region" description="Helical" evidence="1">
    <location>
        <begin position="35"/>
        <end position="52"/>
    </location>
</feature>
<feature type="transmembrane region" description="Helical" evidence="1">
    <location>
        <begin position="12"/>
        <end position="29"/>
    </location>
</feature>
<evidence type="ECO:0000313" key="2">
    <source>
        <dbReference type="EMBL" id="MDS1824606.1"/>
    </source>
</evidence>
<evidence type="ECO:0000313" key="3">
    <source>
        <dbReference type="Proteomes" id="UP001253193"/>
    </source>
</evidence>
<keyword evidence="1" id="KW-0472">Membrane</keyword>
<feature type="transmembrane region" description="Helical" evidence="1">
    <location>
        <begin position="64"/>
        <end position="83"/>
    </location>
</feature>
<keyword evidence="1" id="KW-1133">Transmembrane helix</keyword>
<dbReference type="RefSeq" id="WP_025510002.1">
    <property type="nucleotide sequence ID" value="NZ_CP066160.1"/>
</dbReference>
<feature type="transmembrane region" description="Helical" evidence="1">
    <location>
        <begin position="160"/>
        <end position="179"/>
    </location>
</feature>
<reference evidence="2" key="1">
    <citation type="submission" date="2023-06" db="EMBL/GenBank/DDBJ databases">
        <title>Genomic Diversity of Vibrio spp. and Metagenomic Analysis of Pathogens in Florida Gulf Coastal Waters Following Hurricane Ian.</title>
        <authorList>
            <person name="Brumfield K.D."/>
        </authorList>
    </citation>
    <scope>NUCLEOTIDE SEQUENCE</scope>
    <source>
        <strain evidence="2">WBS2B-138</strain>
    </source>
</reference>
<dbReference type="Proteomes" id="UP001253193">
    <property type="component" value="Unassembled WGS sequence"/>
</dbReference>
<accession>A0AAW8Q7X9</accession>
<feature type="transmembrane region" description="Helical" evidence="1">
    <location>
        <begin position="95"/>
        <end position="114"/>
    </location>
</feature>
<sequence length="180" mass="19950">MFSKLDGFQKKLLAFSVLCGVVIYPASILYNYTFFTIPALFTAFLLPFFIIVDYQDSRIQKGLLLIIFGAGFHYFFMGGVQIVVIPSELTMQHKIIGDIAIFATAGAGGGLIANHADQATDENRELKSNLNTKLSHNDFSALDARLYSLERKLGLIRDRIIIGQSVVIVLLMATIGWLVI</sequence>
<comment type="caution">
    <text evidence="2">The sequence shown here is derived from an EMBL/GenBank/DDBJ whole genome shotgun (WGS) entry which is preliminary data.</text>
</comment>
<keyword evidence="1" id="KW-0812">Transmembrane</keyword>
<evidence type="ECO:0000256" key="1">
    <source>
        <dbReference type="SAM" id="Phobius"/>
    </source>
</evidence>
<dbReference type="EMBL" id="JAUHGG010000038">
    <property type="protein sequence ID" value="MDS1824606.1"/>
    <property type="molecule type" value="Genomic_DNA"/>
</dbReference>
<gene>
    <name evidence="2" type="ORF">QX249_28760</name>
</gene>
<organism evidence="2 3">
    <name type="scientific">Vibrio parahaemolyticus</name>
    <dbReference type="NCBI Taxonomy" id="670"/>
    <lineage>
        <taxon>Bacteria</taxon>
        <taxon>Pseudomonadati</taxon>
        <taxon>Pseudomonadota</taxon>
        <taxon>Gammaproteobacteria</taxon>
        <taxon>Vibrionales</taxon>
        <taxon>Vibrionaceae</taxon>
        <taxon>Vibrio</taxon>
    </lineage>
</organism>